<reference evidence="1" key="1">
    <citation type="submission" date="2023-04" db="EMBL/GenBank/DDBJ databases">
        <title>Black Yeasts Isolated from many extreme environments.</title>
        <authorList>
            <person name="Coleine C."/>
            <person name="Stajich J.E."/>
            <person name="Selbmann L."/>
        </authorList>
    </citation>
    <scope>NUCLEOTIDE SEQUENCE</scope>
    <source>
        <strain evidence="1">CCFEE 5312</strain>
    </source>
</reference>
<proteinExistence type="predicted"/>
<comment type="caution">
    <text evidence="1">The sequence shown here is derived from an EMBL/GenBank/DDBJ whole genome shotgun (WGS) entry which is preliminary data.</text>
</comment>
<protein>
    <submittedName>
        <fullName evidence="1">Uncharacterized protein</fullName>
    </submittedName>
</protein>
<name>A0AAJ0GC95_9PEZI</name>
<evidence type="ECO:0000313" key="2">
    <source>
        <dbReference type="Proteomes" id="UP001271007"/>
    </source>
</evidence>
<organism evidence="1 2">
    <name type="scientific">Extremus antarcticus</name>
    <dbReference type="NCBI Taxonomy" id="702011"/>
    <lineage>
        <taxon>Eukaryota</taxon>
        <taxon>Fungi</taxon>
        <taxon>Dikarya</taxon>
        <taxon>Ascomycota</taxon>
        <taxon>Pezizomycotina</taxon>
        <taxon>Dothideomycetes</taxon>
        <taxon>Dothideomycetidae</taxon>
        <taxon>Mycosphaerellales</taxon>
        <taxon>Extremaceae</taxon>
        <taxon>Extremus</taxon>
    </lineage>
</organism>
<keyword evidence="2" id="KW-1185">Reference proteome</keyword>
<accession>A0AAJ0GC95</accession>
<gene>
    <name evidence="1" type="ORF">LTR09_008717</name>
</gene>
<dbReference type="AlphaFoldDB" id="A0AAJ0GC95"/>
<dbReference type="EMBL" id="JAWDJX010000035">
    <property type="protein sequence ID" value="KAK3050062.1"/>
    <property type="molecule type" value="Genomic_DNA"/>
</dbReference>
<evidence type="ECO:0000313" key="1">
    <source>
        <dbReference type="EMBL" id="KAK3050062.1"/>
    </source>
</evidence>
<dbReference type="Proteomes" id="UP001271007">
    <property type="component" value="Unassembled WGS sequence"/>
</dbReference>
<sequence>MTYNSRQRETLLRLGIKQLPTLQATTYTPEINDPFRSTFVIGDLPVRTMPVPGRRCPACAAKGETVWVIPGKRCPQCGTQVN</sequence>